<evidence type="ECO:0000313" key="10">
    <source>
        <dbReference type="EMBL" id="ANY77035.1"/>
    </source>
</evidence>
<comment type="similarity">
    <text evidence="2">Belongs to the YkuD family.</text>
</comment>
<dbReference type="EMBL" id="CP016616">
    <property type="protein sequence ID" value="ANY77035.1"/>
    <property type="molecule type" value="Genomic_DNA"/>
</dbReference>
<dbReference type="PANTHER" id="PTHR30582">
    <property type="entry name" value="L,D-TRANSPEPTIDASE"/>
    <property type="match status" value="1"/>
</dbReference>
<organism evidence="10">
    <name type="scientific">Microvirga ossetica</name>
    <dbReference type="NCBI Taxonomy" id="1882682"/>
    <lineage>
        <taxon>Bacteria</taxon>
        <taxon>Pseudomonadati</taxon>
        <taxon>Pseudomonadota</taxon>
        <taxon>Alphaproteobacteria</taxon>
        <taxon>Hyphomicrobiales</taxon>
        <taxon>Methylobacteriaceae</taxon>
        <taxon>Microvirga</taxon>
    </lineage>
</organism>
<protein>
    <recommendedName>
        <fullName evidence="9">L,D-TPase catalytic domain-containing protein</fullName>
    </recommendedName>
</protein>
<feature type="active site" description="Nucleophile" evidence="7">
    <location>
        <position position="304"/>
    </location>
</feature>
<dbReference type="KEGG" id="moc:BB934_01380"/>
<dbReference type="GO" id="GO:0071555">
    <property type="term" value="P:cell wall organization"/>
    <property type="evidence" value="ECO:0007669"/>
    <property type="project" value="UniProtKB-UniRule"/>
</dbReference>
<evidence type="ECO:0000256" key="2">
    <source>
        <dbReference type="ARBA" id="ARBA00005992"/>
    </source>
</evidence>
<dbReference type="RefSeq" id="WP_099508034.1">
    <property type="nucleotide sequence ID" value="NZ_CP016616.1"/>
</dbReference>
<evidence type="ECO:0000256" key="5">
    <source>
        <dbReference type="ARBA" id="ARBA00022984"/>
    </source>
</evidence>
<accession>A0A1B2EAM7</accession>
<dbReference type="InterPro" id="IPR050979">
    <property type="entry name" value="LD-transpeptidase"/>
</dbReference>
<evidence type="ECO:0000256" key="4">
    <source>
        <dbReference type="ARBA" id="ARBA00022960"/>
    </source>
</evidence>
<comment type="pathway">
    <text evidence="1 7">Cell wall biogenesis; peptidoglycan biosynthesis.</text>
</comment>
<dbReference type="Gene3D" id="1.10.101.10">
    <property type="entry name" value="PGBD-like superfamily/PGBD"/>
    <property type="match status" value="1"/>
</dbReference>
<feature type="domain" description="L,D-TPase catalytic" evidence="9">
    <location>
        <begin position="195"/>
        <end position="328"/>
    </location>
</feature>
<reference evidence="10" key="1">
    <citation type="submission" date="2016-07" db="EMBL/GenBank/DDBJ databases">
        <title>Microvirga ossetica sp. nov. a new species of rhizobia isolated from root nodules of the legume species Vicia alpestris Steven originated from North Ossetia region in the Caucasus.</title>
        <authorList>
            <person name="Safronova V.I."/>
            <person name="Kuznetsova I.G."/>
            <person name="Sazanova A.L."/>
            <person name="Belimov A."/>
            <person name="Andronov E."/>
            <person name="Osledkin Y.S."/>
            <person name="Onishchuk O.P."/>
            <person name="Kurchak O.N."/>
            <person name="Shaposhnikov A.I."/>
            <person name="Willems A."/>
            <person name="Tikhonovich I.A."/>
        </authorList>
    </citation>
    <scope>NUCLEOTIDE SEQUENCE [LARGE SCALE GENOMIC DNA]</scope>
    <source>
        <strain evidence="10">V5/3M</strain>
    </source>
</reference>
<dbReference type="InterPro" id="IPR036366">
    <property type="entry name" value="PGBDSf"/>
</dbReference>
<dbReference type="OrthoDB" id="9787225at2"/>
<dbReference type="InterPro" id="IPR038063">
    <property type="entry name" value="Transpep_catalytic_dom"/>
</dbReference>
<evidence type="ECO:0000256" key="8">
    <source>
        <dbReference type="SAM" id="SignalP"/>
    </source>
</evidence>
<name>A0A1B2EAM7_9HYPH</name>
<keyword evidence="5 7" id="KW-0573">Peptidoglycan synthesis</keyword>
<gene>
    <name evidence="10" type="ORF">BB934_01380</name>
</gene>
<evidence type="ECO:0000256" key="6">
    <source>
        <dbReference type="ARBA" id="ARBA00023316"/>
    </source>
</evidence>
<dbReference type="AlphaFoldDB" id="A0A1B2EAM7"/>
<keyword evidence="8" id="KW-0732">Signal</keyword>
<dbReference type="UniPathway" id="UPA00219"/>
<keyword evidence="4 7" id="KW-0133">Cell shape</keyword>
<dbReference type="Pfam" id="PF01471">
    <property type="entry name" value="PG_binding_1"/>
    <property type="match status" value="1"/>
</dbReference>
<dbReference type="InterPro" id="IPR002477">
    <property type="entry name" value="Peptidoglycan-bd-like"/>
</dbReference>
<dbReference type="GO" id="GO:0008360">
    <property type="term" value="P:regulation of cell shape"/>
    <property type="evidence" value="ECO:0007669"/>
    <property type="project" value="UniProtKB-UniRule"/>
</dbReference>
<dbReference type="CDD" id="cd16913">
    <property type="entry name" value="YkuD_like"/>
    <property type="match status" value="1"/>
</dbReference>
<dbReference type="PROSITE" id="PS52029">
    <property type="entry name" value="LD_TPASE"/>
    <property type="match status" value="1"/>
</dbReference>
<feature type="signal peptide" evidence="8">
    <location>
        <begin position="1"/>
        <end position="20"/>
    </location>
</feature>
<dbReference type="GO" id="GO:0005576">
    <property type="term" value="C:extracellular region"/>
    <property type="evidence" value="ECO:0007669"/>
    <property type="project" value="TreeGrafter"/>
</dbReference>
<evidence type="ECO:0000259" key="9">
    <source>
        <dbReference type="PROSITE" id="PS52029"/>
    </source>
</evidence>
<evidence type="ECO:0000256" key="7">
    <source>
        <dbReference type="PROSITE-ProRule" id="PRU01373"/>
    </source>
</evidence>
<proteinExistence type="inferred from homology"/>
<dbReference type="Pfam" id="PF03734">
    <property type="entry name" value="YkuD"/>
    <property type="match status" value="1"/>
</dbReference>
<keyword evidence="6 7" id="KW-0961">Cell wall biogenesis/degradation</keyword>
<dbReference type="SUPFAM" id="SSF47090">
    <property type="entry name" value="PGBD-like"/>
    <property type="match status" value="1"/>
</dbReference>
<dbReference type="GO" id="GO:0071972">
    <property type="term" value="F:peptidoglycan L,D-transpeptidase activity"/>
    <property type="evidence" value="ECO:0007669"/>
    <property type="project" value="TreeGrafter"/>
</dbReference>
<dbReference type="InterPro" id="IPR005490">
    <property type="entry name" value="LD_TPept_cat_dom"/>
</dbReference>
<dbReference type="InterPro" id="IPR036365">
    <property type="entry name" value="PGBD-like_sf"/>
</dbReference>
<evidence type="ECO:0000256" key="3">
    <source>
        <dbReference type="ARBA" id="ARBA00022679"/>
    </source>
</evidence>
<evidence type="ECO:0000256" key="1">
    <source>
        <dbReference type="ARBA" id="ARBA00004752"/>
    </source>
</evidence>
<dbReference type="PANTHER" id="PTHR30582:SF30">
    <property type="entry name" value="BLR4375 PROTEIN"/>
    <property type="match status" value="1"/>
</dbReference>
<feature type="active site" description="Proton donor/acceptor" evidence="7">
    <location>
        <position position="288"/>
    </location>
</feature>
<sequence length="329" mass="35367">MKIVAYAVLGLVGLTGSVLAEGPKLDLDSVNGATWPAKGGKSKEIDPVLVKAQVLLDRARFSPGVIDGHDGDNLKNAIKAFEKAHDLKPDGALDEAVWAKLNEISANPVLVEYKIAAEDVKGPFFEIPDKMEDQAKLDRLGYSGLEELLAEKFHMDVDLLKALNSGKPLDKAGSSILVANVAGEADQAKKKEKVAKIEIVKSEHVLRALDKDGKVIAVYPASIGSDEKPAPDGNHTVRAVAANPSYTYNPDYAFKGVKAKEKFEIKPGPNNPVGSTWIDLSVETFGIHGTPAPEKVGKAYSQGCVRLTNWDVEELSKMVEKGTPVAFME</sequence>
<feature type="chain" id="PRO_5008535923" description="L,D-TPase catalytic domain-containing protein" evidence="8">
    <location>
        <begin position="21"/>
        <end position="329"/>
    </location>
</feature>
<dbReference type="GO" id="GO:0018104">
    <property type="term" value="P:peptidoglycan-protein cross-linking"/>
    <property type="evidence" value="ECO:0007669"/>
    <property type="project" value="TreeGrafter"/>
</dbReference>
<dbReference type="GO" id="GO:0016740">
    <property type="term" value="F:transferase activity"/>
    <property type="evidence" value="ECO:0007669"/>
    <property type="project" value="UniProtKB-KW"/>
</dbReference>
<keyword evidence="3" id="KW-0808">Transferase</keyword>
<dbReference type="SUPFAM" id="SSF141523">
    <property type="entry name" value="L,D-transpeptidase catalytic domain-like"/>
    <property type="match status" value="1"/>
</dbReference>
<dbReference type="Gene3D" id="2.40.440.10">
    <property type="entry name" value="L,D-transpeptidase catalytic domain-like"/>
    <property type="match status" value="1"/>
</dbReference>